<proteinExistence type="predicted"/>
<dbReference type="EMBL" id="MVGC01000004">
    <property type="protein sequence ID" value="RJE27405.1"/>
    <property type="molecule type" value="Genomic_DNA"/>
</dbReference>
<dbReference type="InterPro" id="IPR050216">
    <property type="entry name" value="LRR_domain-containing"/>
</dbReference>
<dbReference type="PROSITE" id="PS51450">
    <property type="entry name" value="LRR"/>
    <property type="match status" value="4"/>
</dbReference>
<comment type="caution">
    <text evidence="4">The sequence shown here is derived from an EMBL/GenBank/DDBJ whole genome shotgun (WGS) entry which is preliminary data.</text>
</comment>
<dbReference type="SMART" id="SM00364">
    <property type="entry name" value="LRR_BAC"/>
    <property type="match status" value="7"/>
</dbReference>
<keyword evidence="1" id="KW-0433">Leucine-rich repeat</keyword>
<dbReference type="PANTHER" id="PTHR48051:SF1">
    <property type="entry name" value="RAS SUPPRESSOR PROTEIN 1"/>
    <property type="match status" value="1"/>
</dbReference>
<sequence length="1010" mass="111463">MDTQRQKSPYRPSGIPRLVSRLPLPTNTPSRSIRPSPSREKLQADPGLDVTRLRRPTEDHVFKKPLSTYPADVKNKENLSSRNGIAQIGPADDAGVEHESTLDSVSVSDTDDITDSLESRGRPGNDRRSLSERTIETLSQIPPSPASSRRPSSFFNPPSPMRSPSRPASSINTYSRSPSRSSYRQQSGSDLSYRSPSTSRLPSRSQIPTFPANELSTEHASTSDLDSLPKLKAPSVRQPLATDVSSSSCPAPKGANTLPATKSYTASKNSTPAATKSRSYLDRSPSRPVDSERPHGEKTLLVKKTRKPVSTSTSQSSTVSRASATAFAPSKPSESEPKSSSKSSTALRESIAKAKAARKAAKQNAQGELGDPWEIIDDPFNQKPKDSNQGLLRKRVEAARTSGHLNIAAMSLKEIPSEVMTMYDFDPDSSTDWYESVDLVKFIAADNELEELPNTAFPDTDPDEFDPDPDEKGNQFGGLELLDLHGNVLHSLPIGLRRLMRLHTLNLSNNKLSMEDIQIVTEIPSLRDLRLANNQLDGEFTPDVAHLTDLEVLDLRENSLTTLPETLAELHALKVLNVGQNQLISLPFESLSKLPLKEISAPKNRLEGTLIPGSLTSFESLRSLDVASNALKKLSENEDFDFPNLQTLSINSNHIQCLPNMTSWKALLTLSAEDNSLAQLPPGFVTLKSVRNVDFTGNDISRLDERLGLMESLVTFRIANNPLRERKFLSMSTEELQHDLQNRCEPEHHDTDDEEGSVTTQFTLAPESPTQNKANIWQVKPGGVLDRSYSNMKELEAEKLEQINSQDIRCLYLQHNELCHMPPAISILAHSLVELDLSHNPLDDSAVLSSSITIPNLQRLNLSAGSLSTLELLFSRLSAPSLSLLDISNNRLSGMLPAVRQSYPSLMTLLASENRFNSLEFAAVQGLQVLDVSNNDIESLPPKIGLLRANGLSKNWGNGSALRRFEVAGNRFRVPRWQIVERGTDAILEWLKDRIPTEELLEWEPETDAL</sequence>
<gene>
    <name evidence="4" type="ORF">PHISCL_00281</name>
</gene>
<feature type="compositionally biased region" description="Basic and acidic residues" evidence="3">
    <location>
        <begin position="279"/>
        <end position="300"/>
    </location>
</feature>
<dbReference type="AlphaFoldDB" id="A0A3A3ABN4"/>
<dbReference type="Proteomes" id="UP000266188">
    <property type="component" value="Unassembled WGS sequence"/>
</dbReference>
<reference evidence="5" key="1">
    <citation type="submission" date="2017-02" db="EMBL/GenBank/DDBJ databases">
        <authorList>
            <person name="Tafer H."/>
            <person name="Lopandic K."/>
        </authorList>
    </citation>
    <scope>NUCLEOTIDE SEQUENCE [LARGE SCALE GENOMIC DNA]</scope>
    <source>
        <strain evidence="5">CBS 366.77</strain>
    </source>
</reference>
<dbReference type="InterPro" id="IPR032675">
    <property type="entry name" value="LRR_dom_sf"/>
</dbReference>
<feature type="region of interest" description="Disordered" evidence="3">
    <location>
        <begin position="1"/>
        <end position="389"/>
    </location>
</feature>
<evidence type="ECO:0000256" key="3">
    <source>
        <dbReference type="SAM" id="MobiDB-lite"/>
    </source>
</evidence>
<feature type="compositionally biased region" description="Low complexity" evidence="3">
    <location>
        <begin position="146"/>
        <end position="205"/>
    </location>
</feature>
<organism evidence="4 5">
    <name type="scientific">Aspergillus sclerotialis</name>
    <dbReference type="NCBI Taxonomy" id="2070753"/>
    <lineage>
        <taxon>Eukaryota</taxon>
        <taxon>Fungi</taxon>
        <taxon>Dikarya</taxon>
        <taxon>Ascomycota</taxon>
        <taxon>Pezizomycotina</taxon>
        <taxon>Eurotiomycetes</taxon>
        <taxon>Eurotiomycetidae</taxon>
        <taxon>Eurotiales</taxon>
        <taxon>Aspergillaceae</taxon>
        <taxon>Aspergillus</taxon>
        <taxon>Aspergillus subgen. Polypaecilum</taxon>
    </lineage>
</organism>
<dbReference type="STRING" id="2070753.A0A3A3ABN4"/>
<keyword evidence="2" id="KW-0677">Repeat</keyword>
<evidence type="ECO:0000256" key="2">
    <source>
        <dbReference type="ARBA" id="ARBA00022737"/>
    </source>
</evidence>
<feature type="compositionally biased region" description="Polar residues" evidence="3">
    <location>
        <begin position="214"/>
        <end position="225"/>
    </location>
</feature>
<dbReference type="Pfam" id="PF13855">
    <property type="entry name" value="LRR_8"/>
    <property type="match status" value="1"/>
</dbReference>
<feature type="compositionally biased region" description="Basic and acidic residues" evidence="3">
    <location>
        <begin position="51"/>
        <end position="62"/>
    </location>
</feature>
<dbReference type="PANTHER" id="PTHR48051">
    <property type="match status" value="1"/>
</dbReference>
<feature type="compositionally biased region" description="Basic and acidic residues" evidence="3">
    <location>
        <begin position="117"/>
        <end position="135"/>
    </location>
</feature>
<dbReference type="Gene3D" id="3.80.10.10">
    <property type="entry name" value="Ribonuclease Inhibitor"/>
    <property type="match status" value="3"/>
</dbReference>
<dbReference type="InterPro" id="IPR001611">
    <property type="entry name" value="Leu-rich_rpt"/>
</dbReference>
<dbReference type="InterPro" id="IPR003591">
    <property type="entry name" value="Leu-rich_rpt_typical-subtyp"/>
</dbReference>
<dbReference type="SUPFAM" id="SSF52058">
    <property type="entry name" value="L domain-like"/>
    <property type="match status" value="2"/>
</dbReference>
<evidence type="ECO:0000313" key="4">
    <source>
        <dbReference type="EMBL" id="RJE27405.1"/>
    </source>
</evidence>
<dbReference type="GO" id="GO:0005737">
    <property type="term" value="C:cytoplasm"/>
    <property type="evidence" value="ECO:0007669"/>
    <property type="project" value="TreeGrafter"/>
</dbReference>
<evidence type="ECO:0000256" key="1">
    <source>
        <dbReference type="ARBA" id="ARBA00022614"/>
    </source>
</evidence>
<dbReference type="OrthoDB" id="676979at2759"/>
<accession>A0A3A3ABN4</accession>
<feature type="compositionally biased region" description="Low complexity" evidence="3">
    <location>
        <begin position="310"/>
        <end position="332"/>
    </location>
</feature>
<protein>
    <submittedName>
        <fullName evidence="4">Conserved leucine-rich repeat protein</fullName>
    </submittedName>
</protein>
<dbReference type="SMART" id="SM00369">
    <property type="entry name" value="LRR_TYP"/>
    <property type="match status" value="8"/>
</dbReference>
<name>A0A3A3ABN4_9EURO</name>
<keyword evidence="5" id="KW-1185">Reference proteome</keyword>
<feature type="compositionally biased region" description="Polar residues" evidence="3">
    <location>
        <begin position="258"/>
        <end position="278"/>
    </location>
</feature>
<evidence type="ECO:0000313" key="5">
    <source>
        <dbReference type="Proteomes" id="UP000266188"/>
    </source>
</evidence>